<sequence length="77" mass="8590">MLKANEVKITITAVNRSFNKITFGPLLSEEVVKTISIPMMAKAMDAQTNTFVAIFCIVIVYQLKHFLQILAPGQGEY</sequence>
<organism evidence="1 2">
    <name type="scientific">Candidatus Yanofskybacteria bacterium RIFCSPLOWO2_01_FULL_42_49</name>
    <dbReference type="NCBI Taxonomy" id="1802694"/>
    <lineage>
        <taxon>Bacteria</taxon>
        <taxon>Candidatus Yanofskyibacteriota</taxon>
    </lineage>
</organism>
<reference evidence="1 2" key="1">
    <citation type="journal article" date="2016" name="Nat. Commun.">
        <title>Thousands of microbial genomes shed light on interconnected biogeochemical processes in an aquifer system.</title>
        <authorList>
            <person name="Anantharaman K."/>
            <person name="Brown C.T."/>
            <person name="Hug L.A."/>
            <person name="Sharon I."/>
            <person name="Castelle C.J."/>
            <person name="Probst A.J."/>
            <person name="Thomas B.C."/>
            <person name="Singh A."/>
            <person name="Wilkins M.J."/>
            <person name="Karaoz U."/>
            <person name="Brodie E.L."/>
            <person name="Williams K.H."/>
            <person name="Hubbard S.S."/>
            <person name="Banfield J.F."/>
        </authorList>
    </citation>
    <scope>NUCLEOTIDE SEQUENCE [LARGE SCALE GENOMIC DNA]</scope>
</reference>
<comment type="caution">
    <text evidence="1">The sequence shown here is derived from an EMBL/GenBank/DDBJ whole genome shotgun (WGS) entry which is preliminary data.</text>
</comment>
<name>A0A1F8GC85_9BACT</name>
<dbReference type="AlphaFoldDB" id="A0A1F8GC85"/>
<dbReference type="EMBL" id="MGKI01000006">
    <property type="protein sequence ID" value="OGN22995.1"/>
    <property type="molecule type" value="Genomic_DNA"/>
</dbReference>
<protein>
    <submittedName>
        <fullName evidence="1">Uncharacterized protein</fullName>
    </submittedName>
</protein>
<evidence type="ECO:0000313" key="2">
    <source>
        <dbReference type="Proteomes" id="UP000178227"/>
    </source>
</evidence>
<evidence type="ECO:0000313" key="1">
    <source>
        <dbReference type="EMBL" id="OGN22995.1"/>
    </source>
</evidence>
<gene>
    <name evidence="1" type="ORF">A2918_02585</name>
</gene>
<accession>A0A1F8GC85</accession>
<proteinExistence type="predicted"/>
<dbReference type="Proteomes" id="UP000178227">
    <property type="component" value="Unassembled WGS sequence"/>
</dbReference>